<name>A0A9P1E4P6_CUSEU</name>
<dbReference type="FunFam" id="3.30.40.10:FF:000239">
    <property type="entry name" value="probable BOI-related E3 ubiquitin-protein ligase 2"/>
    <property type="match status" value="1"/>
</dbReference>
<dbReference type="GO" id="GO:0008270">
    <property type="term" value="F:zinc ion binding"/>
    <property type="evidence" value="ECO:0007669"/>
    <property type="project" value="UniProtKB-KW"/>
</dbReference>
<keyword evidence="8" id="KW-1185">Reference proteome</keyword>
<dbReference type="PANTHER" id="PTHR42647:SF10">
    <property type="entry name" value="F2G19.2"/>
    <property type="match status" value="1"/>
</dbReference>
<dbReference type="Pfam" id="PF13920">
    <property type="entry name" value="zf-C3HC4_3"/>
    <property type="match status" value="1"/>
</dbReference>
<dbReference type="PROSITE" id="PS50089">
    <property type="entry name" value="ZF_RING_2"/>
    <property type="match status" value="1"/>
</dbReference>
<sequence length="327" mass="36882">MAFPQQQHFQQSRAFRDFYNMDAQISQPVAYFNGSNLPDQSHHPPYVPPFQVAGLVPGAVEESGLDLQWNYGIEPNKKRPKEQDFLENNSPISSIEFLQPPSVSTGLGLSLDNGRMASSGDSSFLGFSGDDIELELQRQEAEMDRFIKVQGDQLRQSILEKVQANQLHTISYIEEKVIRKLREKEAEVENINKKNVDLEMQMEQLALEANAWQRRAKYNESLINALNFNLQQVYAQQSKDSKEGCGDSEVDDTASCCHAPAIDFQLLGRESNEMKKSTMTCKVCGVHPVCMLLLPCKHLCLCKECESKNGACPLCQSTKYIGIEVYM</sequence>
<dbReference type="AlphaFoldDB" id="A0A9P1E4P6"/>
<comment type="caution">
    <text evidence="7">The sequence shown here is derived from an EMBL/GenBank/DDBJ whole genome shotgun (WGS) entry which is preliminary data.</text>
</comment>
<dbReference type="GO" id="GO:0004842">
    <property type="term" value="F:ubiquitin-protein transferase activity"/>
    <property type="evidence" value="ECO:0007669"/>
    <property type="project" value="TreeGrafter"/>
</dbReference>
<dbReference type="InterPro" id="IPR001841">
    <property type="entry name" value="Znf_RING"/>
</dbReference>
<evidence type="ECO:0000313" key="8">
    <source>
        <dbReference type="Proteomes" id="UP001152484"/>
    </source>
</evidence>
<feature type="coiled-coil region" evidence="5">
    <location>
        <begin position="174"/>
        <end position="215"/>
    </location>
</feature>
<organism evidence="7 8">
    <name type="scientific">Cuscuta europaea</name>
    <name type="common">European dodder</name>
    <dbReference type="NCBI Taxonomy" id="41803"/>
    <lineage>
        <taxon>Eukaryota</taxon>
        <taxon>Viridiplantae</taxon>
        <taxon>Streptophyta</taxon>
        <taxon>Embryophyta</taxon>
        <taxon>Tracheophyta</taxon>
        <taxon>Spermatophyta</taxon>
        <taxon>Magnoliopsida</taxon>
        <taxon>eudicotyledons</taxon>
        <taxon>Gunneridae</taxon>
        <taxon>Pentapetalae</taxon>
        <taxon>asterids</taxon>
        <taxon>lamiids</taxon>
        <taxon>Solanales</taxon>
        <taxon>Convolvulaceae</taxon>
        <taxon>Cuscuteae</taxon>
        <taxon>Cuscuta</taxon>
        <taxon>Cuscuta subgen. Cuscuta</taxon>
    </lineage>
</organism>
<protein>
    <recommendedName>
        <fullName evidence="6">RING-type domain-containing protein</fullName>
    </recommendedName>
</protein>
<dbReference type="PANTHER" id="PTHR42647">
    <property type="entry name" value="SBP (S-RIBONUCLEASE BINDING PROTEIN) FAMILY PROTEIN"/>
    <property type="match status" value="1"/>
</dbReference>
<accession>A0A9P1E4P6</accession>
<proteinExistence type="predicted"/>
<gene>
    <name evidence="7" type="ORF">CEURO_LOCUS6578</name>
</gene>
<keyword evidence="5" id="KW-0175">Coiled coil</keyword>
<feature type="domain" description="RING-type" evidence="6">
    <location>
        <begin position="281"/>
        <end position="316"/>
    </location>
</feature>
<dbReference type="EMBL" id="CAMAPE010000010">
    <property type="protein sequence ID" value="CAH9078115.1"/>
    <property type="molecule type" value="Genomic_DNA"/>
</dbReference>
<evidence type="ECO:0000256" key="1">
    <source>
        <dbReference type="ARBA" id="ARBA00022723"/>
    </source>
</evidence>
<keyword evidence="1" id="KW-0479">Metal-binding</keyword>
<reference evidence="7" key="1">
    <citation type="submission" date="2022-07" db="EMBL/GenBank/DDBJ databases">
        <authorList>
            <person name="Macas J."/>
            <person name="Novak P."/>
            <person name="Neumann P."/>
        </authorList>
    </citation>
    <scope>NUCLEOTIDE SEQUENCE</scope>
</reference>
<keyword evidence="2 4" id="KW-0863">Zinc-finger</keyword>
<evidence type="ECO:0000313" key="7">
    <source>
        <dbReference type="EMBL" id="CAH9078115.1"/>
    </source>
</evidence>
<dbReference type="PIRSF" id="PIRSF036836">
    <property type="entry name" value="RNase_bind_SBP1"/>
    <property type="match status" value="1"/>
</dbReference>
<evidence type="ECO:0000256" key="5">
    <source>
        <dbReference type="SAM" id="Coils"/>
    </source>
</evidence>
<evidence type="ECO:0000256" key="2">
    <source>
        <dbReference type="ARBA" id="ARBA00022771"/>
    </source>
</evidence>
<dbReference type="CDD" id="cd16649">
    <property type="entry name" value="mRING-HC-C3HC5_CGRF1-like"/>
    <property type="match status" value="1"/>
</dbReference>
<keyword evidence="3" id="KW-0862">Zinc</keyword>
<dbReference type="Proteomes" id="UP001152484">
    <property type="component" value="Unassembled WGS sequence"/>
</dbReference>
<dbReference type="OrthoDB" id="1711136at2759"/>
<evidence type="ECO:0000256" key="3">
    <source>
        <dbReference type="ARBA" id="ARBA00022833"/>
    </source>
</evidence>
<dbReference type="Gene3D" id="3.30.40.10">
    <property type="entry name" value="Zinc/RING finger domain, C3HC4 (zinc finger)"/>
    <property type="match status" value="1"/>
</dbReference>
<evidence type="ECO:0000259" key="6">
    <source>
        <dbReference type="PROSITE" id="PS50089"/>
    </source>
</evidence>
<dbReference type="InterPro" id="IPR013083">
    <property type="entry name" value="Znf_RING/FYVE/PHD"/>
</dbReference>
<evidence type="ECO:0000256" key="4">
    <source>
        <dbReference type="PROSITE-ProRule" id="PRU00175"/>
    </source>
</evidence>